<reference evidence="1" key="2">
    <citation type="journal article" date="2023" name="IMA Fungus">
        <title>Comparative genomic study of the Penicillium genus elucidates a diverse pangenome and 15 lateral gene transfer events.</title>
        <authorList>
            <person name="Petersen C."/>
            <person name="Sorensen T."/>
            <person name="Nielsen M.R."/>
            <person name="Sondergaard T.E."/>
            <person name="Sorensen J.L."/>
            <person name="Fitzpatrick D.A."/>
            <person name="Frisvad J.C."/>
            <person name="Nielsen K.L."/>
        </authorList>
    </citation>
    <scope>NUCLEOTIDE SEQUENCE</scope>
    <source>
        <strain evidence="1">IBT 22155</strain>
    </source>
</reference>
<keyword evidence="2" id="KW-1185">Reference proteome</keyword>
<dbReference type="RefSeq" id="XP_056517096.1">
    <property type="nucleotide sequence ID" value="XM_056670723.1"/>
</dbReference>
<accession>A0A9W9KUN5</accession>
<proteinExistence type="predicted"/>
<dbReference type="Proteomes" id="UP001149079">
    <property type="component" value="Unassembled WGS sequence"/>
</dbReference>
<evidence type="ECO:0000313" key="2">
    <source>
        <dbReference type="Proteomes" id="UP001149079"/>
    </source>
</evidence>
<gene>
    <name evidence="1" type="ORF">N7515_009980</name>
</gene>
<dbReference type="Gene3D" id="1.20.1050.10">
    <property type="match status" value="1"/>
</dbReference>
<dbReference type="GO" id="GO:0016853">
    <property type="term" value="F:isomerase activity"/>
    <property type="evidence" value="ECO:0007669"/>
    <property type="project" value="UniProtKB-KW"/>
</dbReference>
<comment type="caution">
    <text evidence="1">The sequence shown here is derived from an EMBL/GenBank/DDBJ whole genome shotgun (WGS) entry which is preliminary data.</text>
</comment>
<name>A0A9W9KUN5_9EURO</name>
<organism evidence="1 2">
    <name type="scientific">Penicillium bovifimosum</name>
    <dbReference type="NCBI Taxonomy" id="126998"/>
    <lineage>
        <taxon>Eukaryota</taxon>
        <taxon>Fungi</taxon>
        <taxon>Dikarya</taxon>
        <taxon>Ascomycota</taxon>
        <taxon>Pezizomycotina</taxon>
        <taxon>Eurotiomycetes</taxon>
        <taxon>Eurotiomycetidae</taxon>
        <taxon>Eurotiales</taxon>
        <taxon>Aspergillaceae</taxon>
        <taxon>Penicillium</taxon>
    </lineage>
</organism>
<keyword evidence="1" id="KW-0413">Isomerase</keyword>
<dbReference type="OrthoDB" id="202840at2759"/>
<protein>
    <submittedName>
        <fullName evidence="1">Maleylacetoacetate isomerase</fullName>
    </submittedName>
</protein>
<evidence type="ECO:0000313" key="1">
    <source>
        <dbReference type="EMBL" id="KAJ5120592.1"/>
    </source>
</evidence>
<dbReference type="GeneID" id="81409894"/>
<dbReference type="EMBL" id="JAPQKL010000008">
    <property type="protein sequence ID" value="KAJ5120592.1"/>
    <property type="molecule type" value="Genomic_DNA"/>
</dbReference>
<reference evidence="1" key="1">
    <citation type="submission" date="2022-11" db="EMBL/GenBank/DDBJ databases">
        <authorList>
            <person name="Petersen C."/>
        </authorList>
    </citation>
    <scope>NUCLEOTIDE SEQUENCE</scope>
    <source>
        <strain evidence="1">IBT 22155</strain>
    </source>
</reference>
<sequence>MADVVLVPAVDQALMYRWDLDFVPDVKRVCLALKESEPFKAADWRNQGDTPTKFRIRDC</sequence>
<dbReference type="AlphaFoldDB" id="A0A9W9KUN5"/>